<dbReference type="AlphaFoldDB" id="A0A844Y808"/>
<dbReference type="Proteomes" id="UP000430272">
    <property type="component" value="Unassembled WGS sequence"/>
</dbReference>
<feature type="region of interest" description="Disordered" evidence="1">
    <location>
        <begin position="48"/>
        <end position="84"/>
    </location>
</feature>
<dbReference type="RefSeq" id="WP_344870445.1">
    <property type="nucleotide sequence ID" value="NZ_BAABDV010000001.1"/>
</dbReference>
<evidence type="ECO:0000256" key="1">
    <source>
        <dbReference type="SAM" id="MobiDB-lite"/>
    </source>
</evidence>
<proteinExistence type="predicted"/>
<organism evidence="2 3">
    <name type="scientific">Qipengyuania pelagi</name>
    <dbReference type="NCBI Taxonomy" id="994320"/>
    <lineage>
        <taxon>Bacteria</taxon>
        <taxon>Pseudomonadati</taxon>
        <taxon>Pseudomonadota</taxon>
        <taxon>Alphaproteobacteria</taxon>
        <taxon>Sphingomonadales</taxon>
        <taxon>Erythrobacteraceae</taxon>
        <taxon>Qipengyuania</taxon>
    </lineage>
</organism>
<dbReference type="SUPFAM" id="SSF52141">
    <property type="entry name" value="Uracil-DNA glycosylase-like"/>
    <property type="match status" value="1"/>
</dbReference>
<protein>
    <recommendedName>
        <fullName evidence="4">Uracil-DNA glycosylase-like domain-containing protein</fullName>
    </recommendedName>
</protein>
<evidence type="ECO:0000313" key="3">
    <source>
        <dbReference type="Proteomes" id="UP000430272"/>
    </source>
</evidence>
<dbReference type="EMBL" id="WTYD01000001">
    <property type="protein sequence ID" value="MXO53527.1"/>
    <property type="molecule type" value="Genomic_DNA"/>
</dbReference>
<comment type="caution">
    <text evidence="2">The sequence shown here is derived from an EMBL/GenBank/DDBJ whole genome shotgun (WGS) entry which is preliminary data.</text>
</comment>
<evidence type="ECO:0000313" key="2">
    <source>
        <dbReference type="EMBL" id="MXO53527.1"/>
    </source>
</evidence>
<dbReference type="Gene3D" id="3.40.470.10">
    <property type="entry name" value="Uracil-DNA glycosylase-like domain"/>
    <property type="match status" value="1"/>
</dbReference>
<accession>A0A844Y808</accession>
<name>A0A844Y808_9SPHN</name>
<sequence length="263" mass="28688">MLDAPSNTAANGGALSQRELSGVLAWWREAGVDCSFADDAEGWLELPEEPAEKTPLPPKVEAPRPTTPLQRALDGAERPAIGGARASWPDELDAFRHFWLTEPNLAEGALSMRVPPRGEVGARLMILVPQPEDGDGERLLDGQLGSLVASFARAAGLSDAEIYHASVLPRTLPLPDWAELAQRGLAELTRHHIALAKPQRVLVFGRGLLPVFTRVFAPEEAAPPALDLPGGSVPLMIAPRLDRLMRMPGHRKHFWNQWLDWTA</sequence>
<reference evidence="2 3" key="1">
    <citation type="submission" date="2019-12" db="EMBL/GenBank/DDBJ databases">
        <title>Genomic-based taxomic classification of the family Erythrobacteraceae.</title>
        <authorList>
            <person name="Xu L."/>
        </authorList>
    </citation>
    <scope>NUCLEOTIDE SEQUENCE [LARGE SCALE GENOMIC DNA]</scope>
    <source>
        <strain evidence="2 3">JCM 17468</strain>
    </source>
</reference>
<gene>
    <name evidence="2" type="ORF">GRI47_05820</name>
</gene>
<dbReference type="InterPro" id="IPR036895">
    <property type="entry name" value="Uracil-DNA_glycosylase-like_sf"/>
</dbReference>
<keyword evidence="3" id="KW-1185">Reference proteome</keyword>
<evidence type="ECO:0008006" key="4">
    <source>
        <dbReference type="Google" id="ProtNLM"/>
    </source>
</evidence>